<dbReference type="SUPFAM" id="SSF69279">
    <property type="entry name" value="Phage tail proteins"/>
    <property type="match status" value="1"/>
</dbReference>
<gene>
    <name evidence="1" type="primary">xkdM</name>
    <name evidence="1" type="ORF">CNEO2_900021</name>
</gene>
<name>A0AAD1YK74_9CLOT</name>
<dbReference type="Gene3D" id="2.30.110.40">
    <property type="entry name" value="Phage tail tube protein"/>
    <property type="match status" value="1"/>
</dbReference>
<protein>
    <submittedName>
        <fullName evidence="1">Phage-like element PBSX protein XkdM</fullName>
    </submittedName>
</protein>
<evidence type="ECO:0000313" key="1">
    <source>
        <dbReference type="EMBL" id="CAI3694433.1"/>
    </source>
</evidence>
<dbReference type="InterPro" id="IPR038628">
    <property type="entry name" value="XkdM-like_sf"/>
</dbReference>
<accession>A0AAD1YK74</accession>
<dbReference type="InterPro" id="IPR018989">
    <property type="entry name" value="DUF2001"/>
</dbReference>
<organism evidence="1 2">
    <name type="scientific">Clostridium neonatale</name>
    <dbReference type="NCBI Taxonomy" id="137838"/>
    <lineage>
        <taxon>Bacteria</taxon>
        <taxon>Bacillati</taxon>
        <taxon>Bacillota</taxon>
        <taxon>Clostridia</taxon>
        <taxon>Eubacteriales</taxon>
        <taxon>Clostridiaceae</taxon>
        <taxon>Clostridium</taxon>
    </lineage>
</organism>
<dbReference type="Pfam" id="PF09393">
    <property type="entry name" value="DUF2001"/>
    <property type="match status" value="1"/>
</dbReference>
<dbReference type="AlphaFoldDB" id="A0AAD1YK74"/>
<proteinExistence type="predicted"/>
<dbReference type="EMBL" id="CAMTCP010000293">
    <property type="protein sequence ID" value="CAI3694433.1"/>
    <property type="molecule type" value="Genomic_DNA"/>
</dbReference>
<comment type="caution">
    <text evidence="1">The sequence shown here is derived from an EMBL/GenBank/DDBJ whole genome shotgun (WGS) entry which is preliminary data.</text>
</comment>
<evidence type="ECO:0000313" key="2">
    <source>
        <dbReference type="Proteomes" id="UP001189143"/>
    </source>
</evidence>
<reference evidence="1" key="1">
    <citation type="submission" date="2022-10" db="EMBL/GenBank/DDBJ databases">
        <authorList>
            <person name="Aires J."/>
            <person name="Mesa V."/>
        </authorList>
    </citation>
    <scope>NUCLEOTIDE SEQUENCE</scope>
    <source>
        <strain evidence="1">Clostridium neonatale JD116</strain>
    </source>
</reference>
<sequence length="157" mass="17723">MTMEEFLKYSDTITGTEARAYATINGRNEDLFYGKKLKSSVKKSKKTGKTLGSRAEQSKAAGYSGTGTLTVYYVTSLFRELMIEYMNTGKDFYCDITVSNEDATSEVGKQTVLLQRVNFDEVSMAMFDVDSEALEEDMSFTFENAKLLDKFKKPSYL</sequence>
<dbReference type="Proteomes" id="UP001189143">
    <property type="component" value="Unassembled WGS sequence"/>
</dbReference>